<dbReference type="NCBIfam" id="TIGR03309">
    <property type="entry name" value="matur_yqeB"/>
    <property type="match status" value="1"/>
</dbReference>
<keyword evidence="2" id="KW-1185">Reference proteome</keyword>
<accession>A0A1N6IAI5</accession>
<dbReference type="InterPro" id="IPR017695">
    <property type="entry name" value="Se-dep_Mo_hydrolase_YqeB"/>
</dbReference>
<dbReference type="RefSeq" id="WP_074217340.1">
    <property type="nucleotide sequence ID" value="NZ_FSRG01000006.1"/>
</dbReference>
<dbReference type="EMBL" id="FSRG01000006">
    <property type="protein sequence ID" value="SIO28995.1"/>
    <property type="molecule type" value="Genomic_DNA"/>
</dbReference>
<reference evidence="2" key="1">
    <citation type="submission" date="2016-11" db="EMBL/GenBank/DDBJ databases">
        <authorList>
            <person name="Varghese N."/>
            <person name="Submissions S."/>
        </authorList>
    </citation>
    <scope>NUCLEOTIDE SEQUENCE [LARGE SCALE GENOMIC DNA]</scope>
    <source>
        <strain evidence="2">DSM 17456</strain>
    </source>
</reference>
<proteinExistence type="predicted"/>
<evidence type="ECO:0000313" key="1">
    <source>
        <dbReference type="EMBL" id="SIO28995.1"/>
    </source>
</evidence>
<organism evidence="1 2">
    <name type="scientific">Halodesulfovibrio marinisediminis DSM 17456</name>
    <dbReference type="NCBI Taxonomy" id="1121457"/>
    <lineage>
        <taxon>Bacteria</taxon>
        <taxon>Pseudomonadati</taxon>
        <taxon>Thermodesulfobacteriota</taxon>
        <taxon>Desulfovibrionia</taxon>
        <taxon>Desulfovibrionales</taxon>
        <taxon>Desulfovibrionaceae</taxon>
        <taxon>Halodesulfovibrio</taxon>
    </lineage>
</organism>
<evidence type="ECO:0000313" key="2">
    <source>
        <dbReference type="Proteomes" id="UP000184694"/>
    </source>
</evidence>
<sequence length="281" mass="29768">MKHYPLPVIAIRGAGDLATGVALRLYRAGFNQLVLLETDNPLAVRRTVCFSDAVYHHSTTVENVTAVRIETPAEVVTTWDAGKIPVLCDPAADCLTCLEPDILVDAIIAKQNIGTNMSMAPLVIGLGPGFTVSKNVHRIIETKRGHTLGRVLETGSAIPNTGIPGAVQGYTTERVYWAVQDGTFTTEYAISDSIKAGDELGRIGGTPILAKISGVIRGLLRNGTIVRKGTKVGDIDPRGDAQHCYTVSDKALAIGGGVLEAVTAFLISQTNAPRLSEVQNG</sequence>
<dbReference type="Proteomes" id="UP000184694">
    <property type="component" value="Unassembled WGS sequence"/>
</dbReference>
<dbReference type="STRING" id="1121457.SAMN02745161_2570"/>
<name>A0A1N6IAI5_9BACT</name>
<dbReference type="OrthoDB" id="9815497at2"/>
<gene>
    <name evidence="1" type="ORF">SAMN02745161_2570</name>
</gene>
<protein>
    <submittedName>
        <fullName evidence="1">Xanthine dehydrogenase accessory factor</fullName>
    </submittedName>
</protein>
<dbReference type="AlphaFoldDB" id="A0A1N6IAI5"/>